<keyword evidence="3" id="KW-1185">Reference proteome</keyword>
<dbReference type="Pfam" id="PF00653">
    <property type="entry name" value="BIR"/>
    <property type="match status" value="1"/>
</dbReference>
<organism evidence="2 3">
    <name type="scientific">Elysia marginata</name>
    <dbReference type="NCBI Taxonomy" id="1093978"/>
    <lineage>
        <taxon>Eukaryota</taxon>
        <taxon>Metazoa</taxon>
        <taxon>Spiralia</taxon>
        <taxon>Lophotrochozoa</taxon>
        <taxon>Mollusca</taxon>
        <taxon>Gastropoda</taxon>
        <taxon>Heterobranchia</taxon>
        <taxon>Euthyneura</taxon>
        <taxon>Panpulmonata</taxon>
        <taxon>Sacoglossa</taxon>
        <taxon>Placobranchoidea</taxon>
        <taxon>Plakobranchidae</taxon>
        <taxon>Elysia</taxon>
    </lineage>
</organism>
<feature type="region of interest" description="Disordered" evidence="1">
    <location>
        <begin position="59"/>
        <end position="109"/>
    </location>
</feature>
<accession>A0AAV4EY71</accession>
<dbReference type="InterPro" id="IPR001370">
    <property type="entry name" value="BIR_rpt"/>
</dbReference>
<dbReference type="SUPFAM" id="SSF57924">
    <property type="entry name" value="Inhibitor of apoptosis (IAP) repeat"/>
    <property type="match status" value="1"/>
</dbReference>
<dbReference type="GO" id="GO:0005634">
    <property type="term" value="C:nucleus"/>
    <property type="evidence" value="ECO:0007669"/>
    <property type="project" value="TreeGrafter"/>
</dbReference>
<dbReference type="PANTHER" id="PTHR10044:SF139">
    <property type="entry name" value="DEATH-ASSOCIATED INHIBITOR OF APOPTOSIS 2"/>
    <property type="match status" value="1"/>
</dbReference>
<dbReference type="Gene3D" id="1.10.1170.10">
    <property type="entry name" value="Inhibitor Of Apoptosis Protein (2mihbC-IAP-1), Chain A"/>
    <property type="match status" value="1"/>
</dbReference>
<dbReference type="EMBL" id="BMAT01003989">
    <property type="protein sequence ID" value="GFR66013.1"/>
    <property type="molecule type" value="Genomic_DNA"/>
</dbReference>
<protein>
    <submittedName>
        <fullName evidence="2">Baculoviral IAP repeat-containing protein 8</fullName>
    </submittedName>
</protein>
<feature type="compositionally biased region" description="Low complexity" evidence="1">
    <location>
        <begin position="79"/>
        <end position="109"/>
    </location>
</feature>
<name>A0AAV4EY71_9GAST</name>
<evidence type="ECO:0000313" key="3">
    <source>
        <dbReference type="Proteomes" id="UP000762676"/>
    </source>
</evidence>
<dbReference type="InterPro" id="IPR050784">
    <property type="entry name" value="IAP"/>
</dbReference>
<proteinExistence type="predicted"/>
<reference evidence="2 3" key="1">
    <citation type="journal article" date="2021" name="Elife">
        <title>Chloroplast acquisition without the gene transfer in kleptoplastic sea slugs, Plakobranchus ocellatus.</title>
        <authorList>
            <person name="Maeda T."/>
            <person name="Takahashi S."/>
            <person name="Yoshida T."/>
            <person name="Shimamura S."/>
            <person name="Takaki Y."/>
            <person name="Nagai Y."/>
            <person name="Toyoda A."/>
            <person name="Suzuki Y."/>
            <person name="Arimoto A."/>
            <person name="Ishii H."/>
            <person name="Satoh N."/>
            <person name="Nishiyama T."/>
            <person name="Hasebe M."/>
            <person name="Maruyama T."/>
            <person name="Minagawa J."/>
            <person name="Obokata J."/>
            <person name="Shigenobu S."/>
        </authorList>
    </citation>
    <scope>NUCLEOTIDE SEQUENCE [LARGE SCALE GENOMIC DNA]</scope>
</reference>
<dbReference type="Proteomes" id="UP000762676">
    <property type="component" value="Unassembled WGS sequence"/>
</dbReference>
<dbReference type="PANTHER" id="PTHR10044">
    <property type="entry name" value="INHIBITOR OF APOPTOSIS"/>
    <property type="match status" value="1"/>
</dbReference>
<comment type="caution">
    <text evidence="2">The sequence shown here is derived from an EMBL/GenBank/DDBJ whole genome shotgun (WGS) entry which is preliminary data.</text>
</comment>
<gene>
    <name evidence="2" type="ORF">ElyMa_001960700</name>
</gene>
<sequence>MDRVQCYACGVALYNWSPPADPARQHAKASPSCHFLVENWGQEFIQAAQTDEMIVDAEHEEATDEPAAASASGTDSYFATSPSTPSSSAAATPSTSASPSSSSASPGSPTLDLEAVKAAMACQYPKYSIERIAHAIRKFFVDSCGRYPNSGLLLGTLKAADENHMRLVEKSQEVAVKDSQLQATKSELQAKDSVIQDTRSELQATRSELQAKDSVIEATRSELQRAAFELQWRNLEMRSELEQQFVGQIQQAREILYRYVPLLSQLHGNHVLPISHSVPGNPA</sequence>
<dbReference type="PROSITE" id="PS50143">
    <property type="entry name" value="BIR_REPEAT_2"/>
    <property type="match status" value="1"/>
</dbReference>
<evidence type="ECO:0000313" key="2">
    <source>
        <dbReference type="EMBL" id="GFR66013.1"/>
    </source>
</evidence>
<dbReference type="GO" id="GO:0005737">
    <property type="term" value="C:cytoplasm"/>
    <property type="evidence" value="ECO:0007669"/>
    <property type="project" value="TreeGrafter"/>
</dbReference>
<dbReference type="AlphaFoldDB" id="A0AAV4EY71"/>
<evidence type="ECO:0000256" key="1">
    <source>
        <dbReference type="SAM" id="MobiDB-lite"/>
    </source>
</evidence>